<dbReference type="EMBL" id="MZ420154">
    <property type="protein sequence ID" value="QYA18340.1"/>
    <property type="molecule type" value="Genomic_DNA"/>
</dbReference>
<feature type="compositionally biased region" description="Acidic residues" evidence="1">
    <location>
        <begin position="187"/>
        <end position="207"/>
    </location>
</feature>
<dbReference type="CDD" id="cd00167">
    <property type="entry name" value="SANT"/>
    <property type="match status" value="2"/>
</dbReference>
<accession>A0A8F8KPD1</accession>
<reference evidence="4" key="1">
    <citation type="submission" date="2021-06" db="EMBL/GenBank/DDBJ databases">
        <authorList>
            <person name="Rolland C."/>
        </authorList>
    </citation>
    <scope>NUCLEOTIDE SEQUENCE</scope>
    <source>
        <strain evidence="4">347.936635</strain>
    </source>
</reference>
<dbReference type="InterPro" id="IPR050560">
    <property type="entry name" value="MYB_TF"/>
</dbReference>
<feature type="domain" description="Myb-like" evidence="2">
    <location>
        <begin position="114"/>
        <end position="165"/>
    </location>
</feature>
<evidence type="ECO:0000313" key="4">
    <source>
        <dbReference type="EMBL" id="QYA18340.1"/>
    </source>
</evidence>
<dbReference type="GO" id="GO:0000978">
    <property type="term" value="F:RNA polymerase II cis-regulatory region sequence-specific DNA binding"/>
    <property type="evidence" value="ECO:0007669"/>
    <property type="project" value="TreeGrafter"/>
</dbReference>
<dbReference type="GO" id="GO:0000981">
    <property type="term" value="F:DNA-binding transcription factor activity, RNA polymerase II-specific"/>
    <property type="evidence" value="ECO:0007669"/>
    <property type="project" value="TreeGrafter"/>
</dbReference>
<dbReference type="Pfam" id="PF13921">
    <property type="entry name" value="Myb_DNA-bind_6"/>
    <property type="match status" value="1"/>
</dbReference>
<protein>
    <submittedName>
        <fullName evidence="4">Pre-mRNA-splicing factor</fullName>
    </submittedName>
</protein>
<dbReference type="PROSITE" id="PS50090">
    <property type="entry name" value="MYB_LIKE"/>
    <property type="match status" value="2"/>
</dbReference>
<dbReference type="SMART" id="SM00717">
    <property type="entry name" value="SANT"/>
    <property type="match status" value="2"/>
</dbReference>
<feature type="compositionally biased region" description="Basic residues" evidence="1">
    <location>
        <begin position="169"/>
        <end position="178"/>
    </location>
</feature>
<dbReference type="InterPro" id="IPR001005">
    <property type="entry name" value="SANT/Myb"/>
</dbReference>
<gene>
    <name evidence="4" type="ORF">KOM_12_70</name>
</gene>
<feature type="domain" description="Myb-like" evidence="2">
    <location>
        <begin position="56"/>
        <end position="113"/>
    </location>
</feature>
<evidence type="ECO:0000259" key="2">
    <source>
        <dbReference type="PROSITE" id="PS50090"/>
    </source>
</evidence>
<evidence type="ECO:0000259" key="3">
    <source>
        <dbReference type="PROSITE" id="PS51294"/>
    </source>
</evidence>
<dbReference type="Gene3D" id="1.10.10.60">
    <property type="entry name" value="Homeodomain-like"/>
    <property type="match status" value="2"/>
</dbReference>
<organism evidence="4">
    <name type="scientific">Clandestinovirus</name>
    <dbReference type="NCBI Taxonomy" id="2831644"/>
    <lineage>
        <taxon>Viruses</taxon>
    </lineage>
</organism>
<feature type="compositionally biased region" description="Low complexity" evidence="1">
    <location>
        <begin position="211"/>
        <end position="221"/>
    </location>
</feature>
<dbReference type="SUPFAM" id="SSF46689">
    <property type="entry name" value="Homeodomain-like"/>
    <property type="match status" value="1"/>
</dbReference>
<dbReference type="PROSITE" id="PS51294">
    <property type="entry name" value="HTH_MYB"/>
    <property type="match status" value="2"/>
</dbReference>
<proteinExistence type="predicted"/>
<feature type="domain" description="HTH myb-type" evidence="3">
    <location>
        <begin position="119"/>
        <end position="169"/>
    </location>
</feature>
<feature type="region of interest" description="Disordered" evidence="1">
    <location>
        <begin position="168"/>
        <end position="272"/>
    </location>
</feature>
<feature type="domain" description="HTH myb-type" evidence="3">
    <location>
        <begin position="56"/>
        <end position="117"/>
    </location>
</feature>
<evidence type="ECO:0000256" key="1">
    <source>
        <dbReference type="SAM" id="MobiDB-lite"/>
    </source>
</evidence>
<name>A0A8F8KPD1_9VIRU</name>
<dbReference type="InterPro" id="IPR009057">
    <property type="entry name" value="Homeodomain-like_sf"/>
</dbReference>
<dbReference type="InterPro" id="IPR017930">
    <property type="entry name" value="Myb_dom"/>
</dbReference>
<sequence>MYQRYLTIVKEWFAEDLDQLRRKIFIDGCTKDQVIMSSAAPESDVEVIYTVFMQGNKPAHRGTWNPTTDNLLITAMDKWGRLKDKVRRFWHLIASCVPPMCSKQCRERWNNQLDPKLDKSEWTKEDEARLFQLVDEFGHSWSLIQRNYYPTRSSNFVKNQYYRIIRQGLPKKKKRSKRDTRSKDSDPEYSEGENDDIEMDIFSDVEEDSHSGSAPSSSHSSTTERKYATRSGSKPVKKFEARTESIEEQSPQPSPQKRKLTAPLIDEDPRPQKRQRVTIDDPMFCSIINEELQGLEKSFLDITIDINPSFNMTLITTNYIDLTAC</sequence>
<dbReference type="PANTHER" id="PTHR45614">
    <property type="entry name" value="MYB PROTEIN-RELATED"/>
    <property type="match status" value="1"/>
</dbReference>